<evidence type="ECO:0000313" key="2">
    <source>
        <dbReference type="Proteomes" id="UP000323506"/>
    </source>
</evidence>
<organism evidence="1 2">
    <name type="scientific">Gossypium darwinii</name>
    <name type="common">Darwin's cotton</name>
    <name type="synonym">Gossypium barbadense var. darwinii</name>
    <dbReference type="NCBI Taxonomy" id="34276"/>
    <lineage>
        <taxon>Eukaryota</taxon>
        <taxon>Viridiplantae</taxon>
        <taxon>Streptophyta</taxon>
        <taxon>Embryophyta</taxon>
        <taxon>Tracheophyta</taxon>
        <taxon>Spermatophyta</taxon>
        <taxon>Magnoliopsida</taxon>
        <taxon>eudicotyledons</taxon>
        <taxon>Gunneridae</taxon>
        <taxon>Pentapetalae</taxon>
        <taxon>rosids</taxon>
        <taxon>malvids</taxon>
        <taxon>Malvales</taxon>
        <taxon>Malvaceae</taxon>
        <taxon>Malvoideae</taxon>
        <taxon>Gossypium</taxon>
    </lineage>
</organism>
<evidence type="ECO:0000313" key="1">
    <source>
        <dbReference type="EMBL" id="TYH26022.1"/>
    </source>
</evidence>
<dbReference type="EMBL" id="CM017690">
    <property type="protein sequence ID" value="TYH26022.1"/>
    <property type="molecule type" value="Genomic_DNA"/>
</dbReference>
<dbReference type="Proteomes" id="UP000323506">
    <property type="component" value="Chromosome A03"/>
</dbReference>
<protein>
    <submittedName>
        <fullName evidence="1">Uncharacterized protein</fullName>
    </submittedName>
</protein>
<sequence length="96" mass="11290">MMMAHAPVSYGLRLSARARLSKHGLRPFRHFNPLRVLCLSQAFSIWRNRVFLSRTLRDLSIRVTRSTLHLYVPYSYLAFPCTQVFLDIRLRVSRAL</sequence>
<proteinExistence type="predicted"/>
<accession>A0A5D2H724</accession>
<gene>
    <name evidence="1" type="ORF">ES288_A03G216800v1</name>
</gene>
<name>A0A5D2H724_GOSDA</name>
<keyword evidence="2" id="KW-1185">Reference proteome</keyword>
<dbReference type="AlphaFoldDB" id="A0A5D2H724"/>
<reference evidence="1 2" key="1">
    <citation type="submission" date="2019-06" db="EMBL/GenBank/DDBJ databases">
        <title>WGS assembly of Gossypium darwinii.</title>
        <authorList>
            <person name="Chen Z.J."/>
            <person name="Sreedasyam A."/>
            <person name="Ando A."/>
            <person name="Song Q."/>
            <person name="De L."/>
            <person name="Hulse-Kemp A."/>
            <person name="Ding M."/>
            <person name="Ye W."/>
            <person name="Kirkbride R."/>
            <person name="Jenkins J."/>
            <person name="Plott C."/>
            <person name="Lovell J."/>
            <person name="Lin Y.-M."/>
            <person name="Vaughn R."/>
            <person name="Liu B."/>
            <person name="Li W."/>
            <person name="Simpson S."/>
            <person name="Scheffler B."/>
            <person name="Saski C."/>
            <person name="Grover C."/>
            <person name="Hu G."/>
            <person name="Conover J."/>
            <person name="Carlson J."/>
            <person name="Shu S."/>
            <person name="Boston L."/>
            <person name="Williams M."/>
            <person name="Peterson D."/>
            <person name="Mcgee K."/>
            <person name="Jones D."/>
            <person name="Wendel J."/>
            <person name="Stelly D."/>
            <person name="Grimwood J."/>
            <person name="Schmutz J."/>
        </authorList>
    </citation>
    <scope>NUCLEOTIDE SEQUENCE [LARGE SCALE GENOMIC DNA]</scope>
    <source>
        <strain evidence="1">1808015.09</strain>
    </source>
</reference>